<organism evidence="6 7">
    <name type="scientific">Meloidogyne incognita</name>
    <name type="common">Southern root-knot nematode worm</name>
    <name type="synonym">Oxyuris incognita</name>
    <dbReference type="NCBI Taxonomy" id="6306"/>
    <lineage>
        <taxon>Eukaryota</taxon>
        <taxon>Metazoa</taxon>
        <taxon>Ecdysozoa</taxon>
        <taxon>Nematoda</taxon>
        <taxon>Chromadorea</taxon>
        <taxon>Rhabditida</taxon>
        <taxon>Tylenchina</taxon>
        <taxon>Tylenchomorpha</taxon>
        <taxon>Tylenchoidea</taxon>
        <taxon>Meloidogynidae</taxon>
        <taxon>Meloidogyninae</taxon>
        <taxon>Meloidogyne</taxon>
        <taxon>Meloidogyne incognita group</taxon>
    </lineage>
</organism>
<dbReference type="GO" id="GO:0016020">
    <property type="term" value="C:membrane"/>
    <property type="evidence" value="ECO:0007669"/>
    <property type="project" value="UniProtKB-SubCell"/>
</dbReference>
<dbReference type="SUPFAM" id="SSF48652">
    <property type="entry name" value="Tetraspanin"/>
    <property type="match status" value="1"/>
</dbReference>
<evidence type="ECO:0000313" key="7">
    <source>
        <dbReference type="WBParaSite" id="Minc3s00247g08504"/>
    </source>
</evidence>
<name>A0A914L3U4_MELIC</name>
<evidence type="ECO:0000256" key="3">
    <source>
        <dbReference type="ARBA" id="ARBA00022989"/>
    </source>
</evidence>
<protein>
    <submittedName>
        <fullName evidence="7">Tetraspanin</fullName>
    </submittedName>
</protein>
<dbReference type="Gene3D" id="1.10.1450.10">
    <property type="entry name" value="Tetraspanin"/>
    <property type="match status" value="1"/>
</dbReference>
<evidence type="ECO:0000256" key="5">
    <source>
        <dbReference type="SAM" id="Phobius"/>
    </source>
</evidence>
<keyword evidence="6" id="KW-1185">Reference proteome</keyword>
<keyword evidence="4 5" id="KW-0472">Membrane</keyword>
<evidence type="ECO:0000256" key="4">
    <source>
        <dbReference type="ARBA" id="ARBA00023136"/>
    </source>
</evidence>
<proteinExistence type="predicted"/>
<dbReference type="InterPro" id="IPR008952">
    <property type="entry name" value="Tetraspanin_EC2_sf"/>
</dbReference>
<dbReference type="InterPro" id="IPR018499">
    <property type="entry name" value="Tetraspanin/Peripherin"/>
</dbReference>
<keyword evidence="2 5" id="KW-0812">Transmembrane</keyword>
<keyword evidence="3 5" id="KW-1133">Transmembrane helix</keyword>
<evidence type="ECO:0000313" key="6">
    <source>
        <dbReference type="Proteomes" id="UP000887563"/>
    </source>
</evidence>
<dbReference type="Proteomes" id="UP000887563">
    <property type="component" value="Unplaced"/>
</dbReference>
<dbReference type="Pfam" id="PF00335">
    <property type="entry name" value="Tetraspanin"/>
    <property type="match status" value="1"/>
</dbReference>
<evidence type="ECO:0000256" key="1">
    <source>
        <dbReference type="ARBA" id="ARBA00004141"/>
    </source>
</evidence>
<sequence>MMIVYLGIWSDIGGFQCSKSYNIPSLTSFLIPAKHISLLIPMISLKYALFQIPFYRPLPITYIQQIRLYSTPNPHISFNHRQIFGSVNRKLRFCLPGIERYPKSKGVSLAWDQVQRQFYCCGVNNASDWRGTPPDSCCTRFHNGCAKIVQPPLYEIGCVEAVQRWIVANAMILGCISAFLAALQVIGICFACCLSKSILKEFNDFYY</sequence>
<feature type="transmembrane region" description="Helical" evidence="5">
    <location>
        <begin position="165"/>
        <end position="194"/>
    </location>
</feature>
<dbReference type="AlphaFoldDB" id="A0A914L3U4"/>
<comment type="subcellular location">
    <subcellularLocation>
        <location evidence="1">Membrane</location>
        <topology evidence="1">Multi-pass membrane protein</topology>
    </subcellularLocation>
</comment>
<reference evidence="7" key="1">
    <citation type="submission" date="2022-11" db="UniProtKB">
        <authorList>
            <consortium name="WormBaseParasite"/>
        </authorList>
    </citation>
    <scope>IDENTIFICATION</scope>
</reference>
<dbReference type="WBParaSite" id="Minc3s00247g08504">
    <property type="protein sequence ID" value="Minc3s00247g08504"/>
    <property type="gene ID" value="Minc3s00247g08504"/>
</dbReference>
<evidence type="ECO:0000256" key="2">
    <source>
        <dbReference type="ARBA" id="ARBA00022692"/>
    </source>
</evidence>
<accession>A0A914L3U4</accession>